<organism evidence="2 3">
    <name type="scientific">Candidatus Blautia faecavium</name>
    <dbReference type="NCBI Taxonomy" id="2838487"/>
    <lineage>
        <taxon>Bacteria</taxon>
        <taxon>Bacillati</taxon>
        <taxon>Bacillota</taxon>
        <taxon>Clostridia</taxon>
        <taxon>Lachnospirales</taxon>
        <taxon>Lachnospiraceae</taxon>
        <taxon>Blautia</taxon>
    </lineage>
</organism>
<evidence type="ECO:0000313" key="2">
    <source>
        <dbReference type="EMBL" id="HJB27324.1"/>
    </source>
</evidence>
<dbReference type="GO" id="GO:0015081">
    <property type="term" value="F:sodium ion transmembrane transporter activity"/>
    <property type="evidence" value="ECO:0007669"/>
    <property type="project" value="InterPro"/>
</dbReference>
<dbReference type="Proteomes" id="UP000823842">
    <property type="component" value="Unassembled WGS sequence"/>
</dbReference>
<proteinExistence type="predicted"/>
<accession>A0A9D2LQQ3</accession>
<dbReference type="GO" id="GO:0005886">
    <property type="term" value="C:plasma membrane"/>
    <property type="evidence" value="ECO:0007669"/>
    <property type="project" value="UniProtKB-SubCell"/>
</dbReference>
<dbReference type="EMBL" id="DWYZ01000021">
    <property type="protein sequence ID" value="HJB27324.1"/>
    <property type="molecule type" value="Genomic_DNA"/>
</dbReference>
<name>A0A9D2LQQ3_9FIRM</name>
<protein>
    <submittedName>
        <fullName evidence="2">OadG family protein</fullName>
    </submittedName>
</protein>
<evidence type="ECO:0000256" key="1">
    <source>
        <dbReference type="SAM" id="Phobius"/>
    </source>
</evidence>
<comment type="caution">
    <text evidence="2">The sequence shown here is derived from an EMBL/GenBank/DDBJ whole genome shotgun (WGS) entry which is preliminary data.</text>
</comment>
<reference evidence="2" key="1">
    <citation type="journal article" date="2021" name="PeerJ">
        <title>Extensive microbial diversity within the chicken gut microbiome revealed by metagenomics and culture.</title>
        <authorList>
            <person name="Gilroy R."/>
            <person name="Ravi A."/>
            <person name="Getino M."/>
            <person name="Pursley I."/>
            <person name="Horton D.L."/>
            <person name="Alikhan N.F."/>
            <person name="Baker D."/>
            <person name="Gharbi K."/>
            <person name="Hall N."/>
            <person name="Watson M."/>
            <person name="Adriaenssens E.M."/>
            <person name="Foster-Nyarko E."/>
            <person name="Jarju S."/>
            <person name="Secka A."/>
            <person name="Antonio M."/>
            <person name="Oren A."/>
            <person name="Chaudhuri R.R."/>
            <person name="La Ragione R."/>
            <person name="Hildebrand F."/>
            <person name="Pallen M.J."/>
        </authorList>
    </citation>
    <scope>NUCLEOTIDE SEQUENCE</scope>
    <source>
        <strain evidence="2">ChiSjej1B19-5720</strain>
    </source>
</reference>
<reference evidence="2" key="2">
    <citation type="submission" date="2021-04" db="EMBL/GenBank/DDBJ databases">
        <authorList>
            <person name="Gilroy R."/>
        </authorList>
    </citation>
    <scope>NUCLEOTIDE SEQUENCE</scope>
    <source>
        <strain evidence="2">ChiSjej1B19-5720</strain>
    </source>
</reference>
<evidence type="ECO:0000313" key="3">
    <source>
        <dbReference type="Proteomes" id="UP000823842"/>
    </source>
</evidence>
<dbReference type="GO" id="GO:0036376">
    <property type="term" value="P:sodium ion export across plasma membrane"/>
    <property type="evidence" value="ECO:0007669"/>
    <property type="project" value="InterPro"/>
</dbReference>
<sequence>MDMTTVIQALEIMVKGMVGIFVAILIIMLCVFIMGKLGTRDAKNDKKEEN</sequence>
<keyword evidence="1" id="KW-1133">Transmembrane helix</keyword>
<dbReference type="AlphaFoldDB" id="A0A9D2LQQ3"/>
<gene>
    <name evidence="2" type="ORF">IAA06_00815</name>
</gene>
<keyword evidence="1" id="KW-0472">Membrane</keyword>
<feature type="transmembrane region" description="Helical" evidence="1">
    <location>
        <begin position="12"/>
        <end position="34"/>
    </location>
</feature>
<keyword evidence="1" id="KW-0812">Transmembrane</keyword>